<dbReference type="AlphaFoldDB" id="A0A5C4JH72"/>
<evidence type="ECO:0000313" key="8">
    <source>
        <dbReference type="EMBL" id="TMR05485.1"/>
    </source>
</evidence>
<feature type="transmembrane region" description="Helical" evidence="6">
    <location>
        <begin position="31"/>
        <end position="49"/>
    </location>
</feature>
<proteinExistence type="predicted"/>
<dbReference type="GO" id="GO:0043190">
    <property type="term" value="C:ATP-binding cassette (ABC) transporter complex"/>
    <property type="evidence" value="ECO:0007669"/>
    <property type="project" value="InterPro"/>
</dbReference>
<evidence type="ECO:0000256" key="2">
    <source>
        <dbReference type="ARBA" id="ARBA00022692"/>
    </source>
</evidence>
<dbReference type="RefSeq" id="WP_138644162.1">
    <property type="nucleotide sequence ID" value="NZ_VCKW01000022.1"/>
</dbReference>
<gene>
    <name evidence="8" type="ORF">ETD83_06640</name>
</gene>
<dbReference type="InterPro" id="IPR052902">
    <property type="entry name" value="ABC-2_transporter"/>
</dbReference>
<comment type="caution">
    <text evidence="8">The sequence shown here is derived from an EMBL/GenBank/DDBJ whole genome shotgun (WGS) entry which is preliminary data.</text>
</comment>
<dbReference type="Proteomes" id="UP000309174">
    <property type="component" value="Unassembled WGS sequence"/>
</dbReference>
<protein>
    <submittedName>
        <fullName evidence="8">ABC transporter permease</fullName>
    </submittedName>
</protein>
<sequence length="274" mass="28784">MNLAATSLPAVSLSAMLRVSRLDLTLLWRNKSSLVTVFGLPVVFAGMLVPMKGVDMGGVDGALLQGTGHLGFFLVFGVLMNLVTVFTARREDLTLKRLRGTALSDAEITGGSVLTATGMYAVQALALLTVLGVALGGRFPADPVLVLAGLAGGVAVFAALAFALSGVSPSAELAQLTVLPIVFGCMLGAGVMFPLDDLPGWLAQISRFTPLSPVVEITRTGYFGQDFHDHSAHPSVGVLAGWRTCLPSFGVLALWAVLGRALAARWFRWEPRHA</sequence>
<dbReference type="GO" id="GO:0046677">
    <property type="term" value="P:response to antibiotic"/>
    <property type="evidence" value="ECO:0007669"/>
    <property type="project" value="UniProtKB-KW"/>
</dbReference>
<evidence type="ECO:0000259" key="7">
    <source>
        <dbReference type="Pfam" id="PF01061"/>
    </source>
</evidence>
<evidence type="ECO:0000256" key="3">
    <source>
        <dbReference type="ARBA" id="ARBA00022989"/>
    </source>
</evidence>
<keyword evidence="2 6" id="KW-0812">Transmembrane</keyword>
<keyword evidence="5" id="KW-0046">Antibiotic resistance</keyword>
<comment type="subcellular location">
    <subcellularLocation>
        <location evidence="1">Membrane</location>
        <topology evidence="1">Multi-pass membrane protein</topology>
    </subcellularLocation>
</comment>
<dbReference type="PIRSF" id="PIRSF006648">
    <property type="entry name" value="DrrB"/>
    <property type="match status" value="1"/>
</dbReference>
<feature type="transmembrane region" description="Helical" evidence="6">
    <location>
        <begin position="70"/>
        <end position="88"/>
    </location>
</feature>
<feature type="transmembrane region" description="Helical" evidence="6">
    <location>
        <begin position="173"/>
        <end position="195"/>
    </location>
</feature>
<dbReference type="Pfam" id="PF01061">
    <property type="entry name" value="ABC2_membrane"/>
    <property type="match status" value="1"/>
</dbReference>
<dbReference type="InterPro" id="IPR013525">
    <property type="entry name" value="ABC2_TM"/>
</dbReference>
<keyword evidence="3 6" id="KW-1133">Transmembrane helix</keyword>
<dbReference type="EMBL" id="VCKW01000022">
    <property type="protein sequence ID" value="TMR05485.1"/>
    <property type="molecule type" value="Genomic_DNA"/>
</dbReference>
<evidence type="ECO:0000256" key="1">
    <source>
        <dbReference type="ARBA" id="ARBA00004141"/>
    </source>
</evidence>
<organism evidence="8 9">
    <name type="scientific">Actinomadura soli</name>
    <dbReference type="NCBI Taxonomy" id="2508997"/>
    <lineage>
        <taxon>Bacteria</taxon>
        <taxon>Bacillati</taxon>
        <taxon>Actinomycetota</taxon>
        <taxon>Actinomycetes</taxon>
        <taxon>Streptosporangiales</taxon>
        <taxon>Thermomonosporaceae</taxon>
        <taxon>Actinomadura</taxon>
    </lineage>
</organism>
<feature type="domain" description="ABC-2 type transporter transmembrane" evidence="7">
    <location>
        <begin position="24"/>
        <end position="223"/>
    </location>
</feature>
<evidence type="ECO:0000313" key="9">
    <source>
        <dbReference type="Proteomes" id="UP000309174"/>
    </source>
</evidence>
<evidence type="ECO:0000256" key="6">
    <source>
        <dbReference type="SAM" id="Phobius"/>
    </source>
</evidence>
<accession>A0A5C4JH72</accession>
<name>A0A5C4JH72_9ACTN</name>
<dbReference type="GO" id="GO:0140359">
    <property type="term" value="F:ABC-type transporter activity"/>
    <property type="evidence" value="ECO:0007669"/>
    <property type="project" value="InterPro"/>
</dbReference>
<dbReference type="InterPro" id="IPR000412">
    <property type="entry name" value="ABC_2_transport"/>
</dbReference>
<dbReference type="PANTHER" id="PTHR43027:SF2">
    <property type="entry name" value="TRANSPORT PERMEASE PROTEIN"/>
    <property type="match status" value="1"/>
</dbReference>
<feature type="transmembrane region" description="Helical" evidence="6">
    <location>
        <begin position="144"/>
        <end position="167"/>
    </location>
</feature>
<dbReference type="OrthoDB" id="3399482at2"/>
<keyword evidence="4 6" id="KW-0472">Membrane</keyword>
<dbReference type="PANTHER" id="PTHR43027">
    <property type="entry name" value="DOXORUBICIN RESISTANCE ABC TRANSPORTER PERMEASE PROTEIN DRRC-RELATED"/>
    <property type="match status" value="1"/>
</dbReference>
<evidence type="ECO:0000256" key="4">
    <source>
        <dbReference type="ARBA" id="ARBA00023136"/>
    </source>
</evidence>
<evidence type="ECO:0000256" key="5">
    <source>
        <dbReference type="ARBA" id="ARBA00023251"/>
    </source>
</evidence>
<feature type="transmembrane region" description="Helical" evidence="6">
    <location>
        <begin position="108"/>
        <end position="137"/>
    </location>
</feature>
<reference evidence="8 9" key="1">
    <citation type="submission" date="2019-05" db="EMBL/GenBank/DDBJ databases">
        <title>Draft genome sequence of Actinomadura sp. 14C53.</title>
        <authorList>
            <person name="Saricaoglu S."/>
            <person name="Isik K."/>
        </authorList>
    </citation>
    <scope>NUCLEOTIDE SEQUENCE [LARGE SCALE GENOMIC DNA]</scope>
    <source>
        <strain evidence="8 9">14C53</strain>
    </source>
</reference>
<keyword evidence="9" id="KW-1185">Reference proteome</keyword>